<dbReference type="GO" id="GO:0010906">
    <property type="term" value="P:regulation of glucose metabolic process"/>
    <property type="evidence" value="ECO:0007669"/>
    <property type="project" value="TreeGrafter"/>
</dbReference>
<dbReference type="GO" id="GO:0004740">
    <property type="term" value="F:pyruvate dehydrogenase (acetyl-transferring) kinase activity"/>
    <property type="evidence" value="ECO:0007669"/>
    <property type="project" value="UniProtKB-EC"/>
</dbReference>
<comment type="caution">
    <text evidence="13">The sequence shown here is derived from an EMBL/GenBank/DDBJ whole genome shotgun (WGS) entry which is preliminary data.</text>
</comment>
<evidence type="ECO:0000256" key="10">
    <source>
        <dbReference type="RuleBase" id="RU366032"/>
    </source>
</evidence>
<dbReference type="SMART" id="SM00387">
    <property type="entry name" value="HATPase_c"/>
    <property type="match status" value="1"/>
</dbReference>
<evidence type="ECO:0000256" key="5">
    <source>
        <dbReference type="ARBA" id="ARBA00022777"/>
    </source>
</evidence>
<evidence type="ECO:0000256" key="8">
    <source>
        <dbReference type="ARBA" id="ARBA00023128"/>
    </source>
</evidence>
<dbReference type="AlphaFoldDB" id="A0AAE0TBC6"/>
<dbReference type="EC" id="2.7.11.-" evidence="10"/>
<keyword evidence="7" id="KW-0809">Transit peptide</keyword>
<dbReference type="InterPro" id="IPR018955">
    <property type="entry name" value="BCDHK/PDK_N"/>
</dbReference>
<reference evidence="13" key="2">
    <citation type="journal article" date="2021" name="Genome Biol. Evol.">
        <title>Developing a high-quality reference genome for a parasitic bivalve with doubly uniparental inheritance (Bivalvia: Unionida).</title>
        <authorList>
            <person name="Smith C.H."/>
        </authorList>
    </citation>
    <scope>NUCLEOTIDE SEQUENCE</scope>
    <source>
        <strain evidence="13">CHS0354</strain>
        <tissue evidence="13">Mantle</tissue>
    </source>
</reference>
<organism evidence="13 14">
    <name type="scientific">Potamilus streckersoni</name>
    <dbReference type="NCBI Taxonomy" id="2493646"/>
    <lineage>
        <taxon>Eukaryota</taxon>
        <taxon>Metazoa</taxon>
        <taxon>Spiralia</taxon>
        <taxon>Lophotrochozoa</taxon>
        <taxon>Mollusca</taxon>
        <taxon>Bivalvia</taxon>
        <taxon>Autobranchia</taxon>
        <taxon>Heteroconchia</taxon>
        <taxon>Palaeoheterodonta</taxon>
        <taxon>Unionida</taxon>
        <taxon>Unionoidea</taxon>
        <taxon>Unionidae</taxon>
        <taxon>Ambleminae</taxon>
        <taxon>Lampsilini</taxon>
        <taxon>Potamilus</taxon>
    </lineage>
</organism>
<comment type="subcellular location">
    <subcellularLocation>
        <location evidence="1 10">Mitochondrion matrix</location>
    </subcellularLocation>
</comment>
<keyword evidence="3 10" id="KW-0808">Transferase</keyword>
<accession>A0AAE0TBC6</accession>
<sequence>MSLRLGIAISVRKLCEQRAVGIFHQFFRCVSTKKDLYTNVKAYGNKDEQHTAEETSSENAVRRKKSLYSESSPDNSDCDKYSKYCPSSLTLEQLTEFGSKTGTEKSSFEFLRHELPVRLANIMKEINLLPSNLLSVPSVNIVNGWYKQSFAEILEFENLDADSSKILSQFTDTLIKIRNRHTNVVETMAQGVLEMKEAFGTDVKQENQIQYFLDRFYINRISIRMLINQHALLYGSQLANHPRHVGCIDPNCDVVEVARDAFASARFLCEQYYLSAPDLIIECVNAKEIGLPVQIVYVPSHLYHMLFELFKNAMRAVVENNLKASDLPPLKLLICKGEEDLTIKLSDRGGGISYSKIDLLFQYMFSTAPQPHASSVKEGSAPLAGYGYGLPLSRLYARYFQGDLVLSSVEGYGTDAIIYLKVLSNEASECLPVYNKTAYKMYDSDVAVSDWSSPHHWSQNGHSSRPYSIITARGSSASTVQKVL</sequence>
<dbReference type="GO" id="GO:0005524">
    <property type="term" value="F:ATP binding"/>
    <property type="evidence" value="ECO:0007669"/>
    <property type="project" value="UniProtKB-UniRule"/>
</dbReference>
<evidence type="ECO:0000256" key="2">
    <source>
        <dbReference type="ARBA" id="ARBA00006155"/>
    </source>
</evidence>
<dbReference type="EMBL" id="JAEAOA010000450">
    <property type="protein sequence ID" value="KAK3606730.1"/>
    <property type="molecule type" value="Genomic_DNA"/>
</dbReference>
<dbReference type="InterPro" id="IPR003594">
    <property type="entry name" value="HATPase_dom"/>
</dbReference>
<reference evidence="13" key="1">
    <citation type="journal article" date="2021" name="Genome Biol. Evol.">
        <title>A High-Quality Reference Genome for a Parasitic Bivalve with Doubly Uniparental Inheritance (Bivalvia: Unionida).</title>
        <authorList>
            <person name="Smith C.H."/>
        </authorList>
    </citation>
    <scope>NUCLEOTIDE SEQUENCE</scope>
    <source>
        <strain evidence="13">CHS0354</strain>
    </source>
</reference>
<evidence type="ECO:0000256" key="9">
    <source>
        <dbReference type="ARBA" id="ARBA00048201"/>
    </source>
</evidence>
<evidence type="ECO:0000313" key="14">
    <source>
        <dbReference type="Proteomes" id="UP001195483"/>
    </source>
</evidence>
<comment type="similarity">
    <text evidence="2 10">Belongs to the PDK/BCKDK protein kinase family.</text>
</comment>
<evidence type="ECO:0000256" key="6">
    <source>
        <dbReference type="ARBA" id="ARBA00022840"/>
    </source>
</evidence>
<dbReference type="FunFam" id="3.30.565.10:FF:000007">
    <property type="entry name" value="Mitochondrial pyruvate dehydrogenase kinase isoform 2"/>
    <property type="match status" value="1"/>
</dbReference>
<evidence type="ECO:0000256" key="1">
    <source>
        <dbReference type="ARBA" id="ARBA00004305"/>
    </source>
</evidence>
<name>A0AAE0TBC6_9BIVA</name>
<dbReference type="Proteomes" id="UP001195483">
    <property type="component" value="Unassembled WGS sequence"/>
</dbReference>
<dbReference type="PROSITE" id="PS50109">
    <property type="entry name" value="HIS_KIN"/>
    <property type="match status" value="1"/>
</dbReference>
<comment type="catalytic activity">
    <reaction evidence="9">
        <text>L-seryl-[pyruvate dehydrogenase E1 alpha subunit] + ATP = O-phospho-L-seryl-[pyruvate dehydrogenase E1 alpha subunit] + ADP + H(+)</text>
        <dbReference type="Rhea" id="RHEA:23052"/>
        <dbReference type="Rhea" id="RHEA-COMP:13689"/>
        <dbReference type="Rhea" id="RHEA-COMP:13690"/>
        <dbReference type="ChEBI" id="CHEBI:15378"/>
        <dbReference type="ChEBI" id="CHEBI:29999"/>
        <dbReference type="ChEBI" id="CHEBI:30616"/>
        <dbReference type="ChEBI" id="CHEBI:83421"/>
        <dbReference type="ChEBI" id="CHEBI:456216"/>
        <dbReference type="EC" id="2.7.11.2"/>
    </reaction>
</comment>
<dbReference type="PANTHER" id="PTHR11947">
    <property type="entry name" value="PYRUVATE DEHYDROGENASE KINASE"/>
    <property type="match status" value="1"/>
</dbReference>
<gene>
    <name evidence="13" type="ORF">CHS0354_006508</name>
</gene>
<dbReference type="Pfam" id="PF02518">
    <property type="entry name" value="HATPase_c"/>
    <property type="match status" value="1"/>
</dbReference>
<dbReference type="InterPro" id="IPR036890">
    <property type="entry name" value="HATPase_C_sf"/>
</dbReference>
<keyword evidence="4 10" id="KW-0547">Nucleotide-binding</keyword>
<feature type="region of interest" description="Disordered" evidence="11">
    <location>
        <begin position="47"/>
        <end position="79"/>
    </location>
</feature>
<feature type="domain" description="Histidine kinase" evidence="12">
    <location>
        <begin position="299"/>
        <end position="424"/>
    </location>
</feature>
<evidence type="ECO:0000259" key="12">
    <source>
        <dbReference type="PROSITE" id="PS50109"/>
    </source>
</evidence>
<evidence type="ECO:0000256" key="3">
    <source>
        <dbReference type="ARBA" id="ARBA00022679"/>
    </source>
</evidence>
<evidence type="ECO:0000256" key="7">
    <source>
        <dbReference type="ARBA" id="ARBA00022946"/>
    </source>
</evidence>
<reference evidence="13" key="3">
    <citation type="submission" date="2023-05" db="EMBL/GenBank/DDBJ databases">
        <authorList>
            <person name="Smith C.H."/>
        </authorList>
    </citation>
    <scope>NUCLEOTIDE SEQUENCE</scope>
    <source>
        <strain evidence="13">CHS0354</strain>
        <tissue evidence="13">Mantle</tissue>
    </source>
</reference>
<dbReference type="Pfam" id="PF10436">
    <property type="entry name" value="BCDHK_Adom3"/>
    <property type="match status" value="1"/>
</dbReference>
<dbReference type="InterPro" id="IPR039028">
    <property type="entry name" value="BCKD/PDK"/>
</dbReference>
<dbReference type="Gene3D" id="1.20.140.20">
    <property type="entry name" value="Alpha-ketoacid/pyruvate dehydrogenase kinase, N-terminal domain"/>
    <property type="match status" value="1"/>
</dbReference>
<dbReference type="CDD" id="cd16929">
    <property type="entry name" value="HATPase_PDK-like"/>
    <property type="match status" value="1"/>
</dbReference>
<evidence type="ECO:0000313" key="13">
    <source>
        <dbReference type="EMBL" id="KAK3606730.1"/>
    </source>
</evidence>
<proteinExistence type="inferred from homology"/>
<evidence type="ECO:0000256" key="4">
    <source>
        <dbReference type="ARBA" id="ARBA00022741"/>
    </source>
</evidence>
<protein>
    <recommendedName>
        <fullName evidence="10">Protein-serine/threonine kinase</fullName>
        <ecNumber evidence="10">2.7.11.-</ecNumber>
    </recommendedName>
</protein>
<dbReference type="SUPFAM" id="SSF69012">
    <property type="entry name" value="alpha-ketoacid dehydrogenase kinase, N-terminal domain"/>
    <property type="match status" value="1"/>
</dbReference>
<keyword evidence="14" id="KW-1185">Reference proteome</keyword>
<dbReference type="InterPro" id="IPR005467">
    <property type="entry name" value="His_kinase_dom"/>
</dbReference>
<dbReference type="SUPFAM" id="SSF55874">
    <property type="entry name" value="ATPase domain of HSP90 chaperone/DNA topoisomerase II/histidine kinase"/>
    <property type="match status" value="1"/>
</dbReference>
<evidence type="ECO:0000256" key="11">
    <source>
        <dbReference type="SAM" id="MobiDB-lite"/>
    </source>
</evidence>
<dbReference type="Gene3D" id="3.30.565.10">
    <property type="entry name" value="Histidine kinase-like ATPase, C-terminal domain"/>
    <property type="match status" value="1"/>
</dbReference>
<dbReference type="PANTHER" id="PTHR11947:SF3">
    <property type="entry name" value="[PYRUVATE DEHYDROGENASE (ACETYL-TRANSFERRING)] KINASE, MITOCHONDRIAL"/>
    <property type="match status" value="1"/>
</dbReference>
<keyword evidence="8 10" id="KW-0496">Mitochondrion</keyword>
<dbReference type="InterPro" id="IPR036784">
    <property type="entry name" value="AK/P_DHK_N_sf"/>
</dbReference>
<keyword evidence="6 10" id="KW-0067">ATP-binding</keyword>
<dbReference type="GO" id="GO:0005759">
    <property type="term" value="C:mitochondrial matrix"/>
    <property type="evidence" value="ECO:0007669"/>
    <property type="project" value="UniProtKB-SubCell"/>
</dbReference>
<keyword evidence="5 10" id="KW-0418">Kinase</keyword>